<dbReference type="Proteomes" id="UP001500603">
    <property type="component" value="Unassembled WGS sequence"/>
</dbReference>
<evidence type="ECO:0000313" key="4">
    <source>
        <dbReference type="Proteomes" id="UP001500603"/>
    </source>
</evidence>
<evidence type="ECO:0000259" key="2">
    <source>
        <dbReference type="Pfam" id="PF12728"/>
    </source>
</evidence>
<dbReference type="RefSeq" id="WP_345499464.1">
    <property type="nucleotide sequence ID" value="NZ_BAABJM010000008.1"/>
</dbReference>
<evidence type="ECO:0000256" key="1">
    <source>
        <dbReference type="SAM" id="MobiDB-lite"/>
    </source>
</evidence>
<proteinExistence type="predicted"/>
<feature type="domain" description="Helix-turn-helix" evidence="2">
    <location>
        <begin position="7"/>
        <end position="54"/>
    </location>
</feature>
<keyword evidence="4" id="KW-1185">Reference proteome</keyword>
<name>A0ABP9L204_9NOCA</name>
<dbReference type="InterPro" id="IPR041657">
    <property type="entry name" value="HTH_17"/>
</dbReference>
<accession>A0ABP9L204</accession>
<feature type="region of interest" description="Disordered" evidence="1">
    <location>
        <begin position="47"/>
        <end position="75"/>
    </location>
</feature>
<reference evidence="4" key="1">
    <citation type="journal article" date="2019" name="Int. J. Syst. Evol. Microbiol.">
        <title>The Global Catalogue of Microorganisms (GCM) 10K type strain sequencing project: providing services to taxonomists for standard genome sequencing and annotation.</title>
        <authorList>
            <consortium name="The Broad Institute Genomics Platform"/>
            <consortium name="The Broad Institute Genome Sequencing Center for Infectious Disease"/>
            <person name="Wu L."/>
            <person name="Ma J."/>
        </authorList>
    </citation>
    <scope>NUCLEOTIDE SEQUENCE [LARGE SCALE GENOMIC DNA]</scope>
    <source>
        <strain evidence="4">JCM 18298</strain>
    </source>
</reference>
<dbReference type="InterPro" id="IPR010093">
    <property type="entry name" value="SinI_DNA-bd"/>
</dbReference>
<dbReference type="EMBL" id="BAABJM010000008">
    <property type="protein sequence ID" value="GAA5068000.1"/>
    <property type="molecule type" value="Genomic_DNA"/>
</dbReference>
<dbReference type="NCBIfam" id="TIGR01764">
    <property type="entry name" value="excise"/>
    <property type="match status" value="1"/>
</dbReference>
<organism evidence="3 4">
    <name type="scientific">Nocardia callitridis</name>
    <dbReference type="NCBI Taxonomy" id="648753"/>
    <lineage>
        <taxon>Bacteria</taxon>
        <taxon>Bacillati</taxon>
        <taxon>Actinomycetota</taxon>
        <taxon>Actinomycetes</taxon>
        <taxon>Mycobacteriales</taxon>
        <taxon>Nocardiaceae</taxon>
        <taxon>Nocardia</taxon>
    </lineage>
</organism>
<dbReference type="Pfam" id="PF12728">
    <property type="entry name" value="HTH_17"/>
    <property type="match status" value="1"/>
</dbReference>
<evidence type="ECO:0000313" key="3">
    <source>
        <dbReference type="EMBL" id="GAA5068000.1"/>
    </source>
</evidence>
<sequence length="75" mass="8374">MSAHTELTAQRAADVLNVSPPYLVGLLESGDIPYRQTDRHRRIRYGDVKKYRQQSDTESASAADELTRLGQELGA</sequence>
<protein>
    <recommendedName>
        <fullName evidence="2">Helix-turn-helix domain-containing protein</fullName>
    </recommendedName>
</protein>
<gene>
    <name evidence="3" type="ORF">GCM10023318_57920</name>
</gene>
<comment type="caution">
    <text evidence="3">The sequence shown here is derived from an EMBL/GenBank/DDBJ whole genome shotgun (WGS) entry which is preliminary data.</text>
</comment>